<feature type="region of interest" description="Disordered" evidence="6">
    <location>
        <begin position="137"/>
        <end position="202"/>
    </location>
</feature>
<accession>A0A8T2NIA9</accession>
<evidence type="ECO:0000256" key="3">
    <source>
        <dbReference type="ARBA" id="ARBA00022771"/>
    </source>
</evidence>
<keyword evidence="4" id="KW-0862">Zinc</keyword>
<comment type="caution">
    <text evidence="8">The sequence shown here is derived from an EMBL/GenBank/DDBJ whole genome shotgun (WGS) entry which is preliminary data.</text>
</comment>
<dbReference type="InterPro" id="IPR051188">
    <property type="entry name" value="PHD-type_Zinc_Finger"/>
</dbReference>
<dbReference type="OrthoDB" id="512616at2759"/>
<comment type="subcellular location">
    <subcellularLocation>
        <location evidence="1">Nucleus</location>
    </subcellularLocation>
</comment>
<evidence type="ECO:0000256" key="4">
    <source>
        <dbReference type="ARBA" id="ARBA00022833"/>
    </source>
</evidence>
<dbReference type="EMBL" id="JAFBMS010000053">
    <property type="protein sequence ID" value="KAG9339466.1"/>
    <property type="molecule type" value="Genomic_DNA"/>
</dbReference>
<dbReference type="GO" id="GO:0008270">
    <property type="term" value="F:zinc ion binding"/>
    <property type="evidence" value="ECO:0007669"/>
    <property type="project" value="UniProtKB-KW"/>
</dbReference>
<gene>
    <name evidence="8" type="ORF">JZ751_023604</name>
</gene>
<dbReference type="SMART" id="SM00249">
    <property type="entry name" value="PHD"/>
    <property type="match status" value="1"/>
</dbReference>
<feature type="domain" description="PHD-type" evidence="7">
    <location>
        <begin position="11"/>
        <end position="129"/>
    </location>
</feature>
<feature type="compositionally biased region" description="Basic and acidic residues" evidence="6">
    <location>
        <begin position="241"/>
        <end position="253"/>
    </location>
</feature>
<keyword evidence="2" id="KW-0479">Metal-binding</keyword>
<dbReference type="Proteomes" id="UP000824540">
    <property type="component" value="Unassembled WGS sequence"/>
</dbReference>
<evidence type="ECO:0000256" key="1">
    <source>
        <dbReference type="ARBA" id="ARBA00004123"/>
    </source>
</evidence>
<keyword evidence="5" id="KW-0539">Nucleus</keyword>
<dbReference type="CDD" id="cd15673">
    <property type="entry name" value="ePHD_PHF6_like"/>
    <property type="match status" value="1"/>
</dbReference>
<evidence type="ECO:0000313" key="8">
    <source>
        <dbReference type="EMBL" id="KAG9339466.1"/>
    </source>
</evidence>
<dbReference type="PROSITE" id="PS51805">
    <property type="entry name" value="EPHD"/>
    <property type="match status" value="1"/>
</dbReference>
<evidence type="ECO:0000259" key="7">
    <source>
        <dbReference type="PROSITE" id="PS51805"/>
    </source>
</evidence>
<proteinExistence type="predicted"/>
<dbReference type="PANTHER" id="PTHR12420">
    <property type="entry name" value="PHD FINGER PROTEIN"/>
    <property type="match status" value="1"/>
</dbReference>
<dbReference type="InterPro" id="IPR034732">
    <property type="entry name" value="EPHD"/>
</dbReference>
<dbReference type="PANTHER" id="PTHR12420:SF4">
    <property type="entry name" value="PHD FINGER PROTEIN 11"/>
    <property type="match status" value="1"/>
</dbReference>
<evidence type="ECO:0000256" key="6">
    <source>
        <dbReference type="SAM" id="MobiDB-lite"/>
    </source>
</evidence>
<evidence type="ECO:0000256" key="2">
    <source>
        <dbReference type="ARBA" id="ARBA00022723"/>
    </source>
</evidence>
<name>A0A8T2NIA9_9TELE</name>
<keyword evidence="3" id="KW-0863">Zinc-finger</keyword>
<dbReference type="Gene3D" id="3.30.40.10">
    <property type="entry name" value="Zinc/RING finger domain, C3HC4 (zinc finger)"/>
    <property type="match status" value="1"/>
</dbReference>
<dbReference type="InterPro" id="IPR013083">
    <property type="entry name" value="Znf_RING/FYVE/PHD"/>
</dbReference>
<dbReference type="Pfam" id="PF13771">
    <property type="entry name" value="zf-HC5HC2H"/>
    <property type="match status" value="1"/>
</dbReference>
<organism evidence="8 9">
    <name type="scientific">Albula glossodonta</name>
    <name type="common">roundjaw bonefish</name>
    <dbReference type="NCBI Taxonomy" id="121402"/>
    <lineage>
        <taxon>Eukaryota</taxon>
        <taxon>Metazoa</taxon>
        <taxon>Chordata</taxon>
        <taxon>Craniata</taxon>
        <taxon>Vertebrata</taxon>
        <taxon>Euteleostomi</taxon>
        <taxon>Actinopterygii</taxon>
        <taxon>Neopterygii</taxon>
        <taxon>Teleostei</taxon>
        <taxon>Albuliformes</taxon>
        <taxon>Albulidae</taxon>
        <taxon>Albula</taxon>
    </lineage>
</organism>
<protein>
    <recommendedName>
        <fullName evidence="7">PHD-type domain-containing protein</fullName>
    </recommendedName>
</protein>
<keyword evidence="9" id="KW-1185">Reference proteome</keyword>
<feature type="compositionally biased region" description="Basic residues" evidence="6">
    <location>
        <begin position="162"/>
        <end position="175"/>
    </location>
</feature>
<feature type="region of interest" description="Disordered" evidence="6">
    <location>
        <begin position="219"/>
        <end position="270"/>
    </location>
</feature>
<dbReference type="AlphaFoldDB" id="A0A8T2NIA9"/>
<sequence>MNRDQIVRIRKIECGFCRSSSESRTTGPLRKKDDLVAHHNCLFYSSNLVNRNTPDEDEFMGFLVEDVKDEIKRGSKLKCAYCKENGATVGCEVKKCKRSYHYPCAMKDGARNVEDCEEGVFKIYCYAHKQLEDNFNGQNSSAASFKRTYNDDTSDDEVLRSSSKRRHLSTSKVRRALNDEFSSASDESRNDIPDSELGPLEFDLEDGESMTQIPLHLTESENGRPLTDEPQPSTSGAFQTKPEETRKKVEKMAAQEMPRSSQELSKDEKAEMATVTLKATETHVQPCDKGGDETDIELEQDSPSLLMPFQITHVESIAPSHSGNTSRSASPRPACLASHFWRKCREAGCVESIFTRFMSAMKTISEKILSEQASEEECALSLRVMEASGVLPDLFAQKDREFEEKLLSLQKESESVVRARALMKSAGEMKIPL</sequence>
<evidence type="ECO:0000256" key="5">
    <source>
        <dbReference type="ARBA" id="ARBA00023242"/>
    </source>
</evidence>
<reference evidence="8" key="1">
    <citation type="thesis" date="2021" institute="BYU ScholarsArchive" country="Provo, UT, USA">
        <title>Applications of and Algorithms for Genome Assembly and Genomic Analyses with an Emphasis on Marine Teleosts.</title>
        <authorList>
            <person name="Pickett B.D."/>
        </authorList>
    </citation>
    <scope>NUCLEOTIDE SEQUENCE</scope>
    <source>
        <strain evidence="8">HI-2016</strain>
    </source>
</reference>
<dbReference type="GO" id="GO:0005634">
    <property type="term" value="C:nucleus"/>
    <property type="evidence" value="ECO:0007669"/>
    <property type="project" value="UniProtKB-SubCell"/>
</dbReference>
<evidence type="ECO:0000313" key="9">
    <source>
        <dbReference type="Proteomes" id="UP000824540"/>
    </source>
</evidence>
<dbReference type="InterPro" id="IPR001965">
    <property type="entry name" value="Znf_PHD"/>
</dbReference>